<keyword evidence="2" id="KW-1185">Reference proteome</keyword>
<protein>
    <submittedName>
        <fullName evidence="1">Uncharacterized protein</fullName>
    </submittedName>
</protein>
<reference evidence="1 2" key="1">
    <citation type="journal article" date="2018" name="Nat. Ecol. Evol.">
        <title>Shark genomes provide insights into elasmobranch evolution and the origin of vertebrates.</title>
        <authorList>
            <person name="Hara Y"/>
            <person name="Yamaguchi K"/>
            <person name="Onimaru K"/>
            <person name="Kadota M"/>
            <person name="Koyanagi M"/>
            <person name="Keeley SD"/>
            <person name="Tatsumi K"/>
            <person name="Tanaka K"/>
            <person name="Motone F"/>
            <person name="Kageyama Y"/>
            <person name="Nozu R"/>
            <person name="Adachi N"/>
            <person name="Nishimura O"/>
            <person name="Nakagawa R"/>
            <person name="Tanegashima C"/>
            <person name="Kiyatake I"/>
            <person name="Matsumoto R"/>
            <person name="Murakumo K"/>
            <person name="Nishida K"/>
            <person name="Terakita A"/>
            <person name="Kuratani S"/>
            <person name="Sato K"/>
            <person name="Hyodo S Kuraku.S."/>
        </authorList>
    </citation>
    <scope>NUCLEOTIDE SEQUENCE [LARGE SCALE GENOMIC DNA]</scope>
</reference>
<dbReference type="AlphaFoldDB" id="A0A401TK84"/>
<name>A0A401TK84_CHIPU</name>
<comment type="caution">
    <text evidence="1">The sequence shown here is derived from an EMBL/GenBank/DDBJ whole genome shotgun (WGS) entry which is preliminary data.</text>
</comment>
<accession>A0A401TK84</accession>
<evidence type="ECO:0000313" key="2">
    <source>
        <dbReference type="Proteomes" id="UP000287033"/>
    </source>
</evidence>
<dbReference type="Proteomes" id="UP000287033">
    <property type="component" value="Unassembled WGS sequence"/>
</dbReference>
<organism evidence="1 2">
    <name type="scientific">Chiloscyllium punctatum</name>
    <name type="common">Brownbanded bambooshark</name>
    <name type="synonym">Hemiscyllium punctatum</name>
    <dbReference type="NCBI Taxonomy" id="137246"/>
    <lineage>
        <taxon>Eukaryota</taxon>
        <taxon>Metazoa</taxon>
        <taxon>Chordata</taxon>
        <taxon>Craniata</taxon>
        <taxon>Vertebrata</taxon>
        <taxon>Chondrichthyes</taxon>
        <taxon>Elasmobranchii</taxon>
        <taxon>Galeomorphii</taxon>
        <taxon>Galeoidea</taxon>
        <taxon>Orectolobiformes</taxon>
        <taxon>Hemiscylliidae</taxon>
        <taxon>Chiloscyllium</taxon>
    </lineage>
</organism>
<sequence length="73" mass="8074">HGAVFVVVPPPGRQGTLMMPGLDSRDVWLPRYTSLGAGEMAERRKQKKRSQVAGAGNWMRLRARGREEIQAGT</sequence>
<proteinExistence type="predicted"/>
<gene>
    <name evidence="1" type="ORF">chiPu_0027180</name>
</gene>
<feature type="non-terminal residue" evidence="1">
    <location>
        <position position="1"/>
    </location>
</feature>
<evidence type="ECO:0000313" key="1">
    <source>
        <dbReference type="EMBL" id="GCC43061.1"/>
    </source>
</evidence>
<dbReference type="EMBL" id="BEZZ01096925">
    <property type="protein sequence ID" value="GCC43061.1"/>
    <property type="molecule type" value="Genomic_DNA"/>
</dbReference>